<dbReference type="AlphaFoldDB" id="A0A6P2D7H9"/>
<evidence type="ECO:0000313" key="3">
    <source>
        <dbReference type="Proteomes" id="UP000464178"/>
    </source>
</evidence>
<reference evidence="2 3" key="1">
    <citation type="submission" date="2019-05" db="EMBL/GenBank/DDBJ databases">
        <authorList>
            <consortium name="Science for Life Laboratories"/>
        </authorList>
    </citation>
    <scope>NUCLEOTIDE SEQUENCE [LARGE SCALE GENOMIC DNA]</scope>
    <source>
        <strain evidence="2">Soil9</strain>
    </source>
</reference>
<dbReference type="RefSeq" id="WP_261361185.1">
    <property type="nucleotide sequence ID" value="NZ_LR593886.1"/>
</dbReference>
<dbReference type="SUPFAM" id="SSF46689">
    <property type="entry name" value="Homeodomain-like"/>
    <property type="match status" value="1"/>
</dbReference>
<feature type="compositionally biased region" description="Basic and acidic residues" evidence="1">
    <location>
        <begin position="134"/>
        <end position="145"/>
    </location>
</feature>
<organism evidence="2 3">
    <name type="scientific">Gemmata massiliana</name>
    <dbReference type="NCBI Taxonomy" id="1210884"/>
    <lineage>
        <taxon>Bacteria</taxon>
        <taxon>Pseudomonadati</taxon>
        <taxon>Planctomycetota</taxon>
        <taxon>Planctomycetia</taxon>
        <taxon>Gemmatales</taxon>
        <taxon>Gemmataceae</taxon>
        <taxon>Gemmata</taxon>
    </lineage>
</organism>
<dbReference type="KEGG" id="gms:SOIL9_12680"/>
<accession>A0A6P2D7H9</accession>
<protein>
    <recommendedName>
        <fullName evidence="4">Winged helix-turn helix domain-containing protein</fullName>
    </recommendedName>
</protein>
<feature type="region of interest" description="Disordered" evidence="1">
    <location>
        <begin position="134"/>
        <end position="159"/>
    </location>
</feature>
<dbReference type="Proteomes" id="UP000464178">
    <property type="component" value="Chromosome"/>
</dbReference>
<evidence type="ECO:0008006" key="4">
    <source>
        <dbReference type="Google" id="ProtNLM"/>
    </source>
</evidence>
<dbReference type="InterPro" id="IPR009057">
    <property type="entry name" value="Homeodomain-like_sf"/>
</dbReference>
<sequence length="159" mass="18075">MESRPVARTFRGLQAVLLVARGRSVSEVARVTDLKPWAIYAWVRRYLSEHRPEALADRPRSGRPRVVPGITDARIVRQFRRDPLRLGYNTTGWTVALLAAHLSRTHNGRITPDTLRRRMRALGLRWKRPRYVYADKDTPGPEKRGSSAGSSGYRATPSC</sequence>
<name>A0A6P2D7H9_9BACT</name>
<proteinExistence type="predicted"/>
<gene>
    <name evidence="2" type="ORF">SOIL9_12680</name>
</gene>
<dbReference type="Pfam" id="PF13565">
    <property type="entry name" value="HTH_32"/>
    <property type="match status" value="1"/>
</dbReference>
<evidence type="ECO:0000313" key="2">
    <source>
        <dbReference type="EMBL" id="VTR96446.1"/>
    </source>
</evidence>
<dbReference type="EMBL" id="LR593886">
    <property type="protein sequence ID" value="VTR96446.1"/>
    <property type="molecule type" value="Genomic_DNA"/>
</dbReference>
<keyword evidence="3" id="KW-1185">Reference proteome</keyword>
<evidence type="ECO:0000256" key="1">
    <source>
        <dbReference type="SAM" id="MobiDB-lite"/>
    </source>
</evidence>